<feature type="signal peptide" evidence="2">
    <location>
        <begin position="1"/>
        <end position="21"/>
    </location>
</feature>
<evidence type="ECO:0000259" key="3">
    <source>
        <dbReference type="PROSITE" id="PS51762"/>
    </source>
</evidence>
<dbReference type="InterPro" id="IPR050546">
    <property type="entry name" value="Glycosyl_Hydrlase_16"/>
</dbReference>
<dbReference type="AlphaFoldDB" id="A0A243WH91"/>
<dbReference type="Gene3D" id="2.60.120.200">
    <property type="match status" value="1"/>
</dbReference>
<reference evidence="4 5" key="1">
    <citation type="submission" date="2017-01" db="EMBL/GenBank/DDBJ databases">
        <title>A new Hymenobacter.</title>
        <authorList>
            <person name="Liang Y."/>
            <person name="Feng F."/>
        </authorList>
    </citation>
    <scope>NUCLEOTIDE SEQUENCE [LARGE SCALE GENOMIC DNA]</scope>
    <source>
        <strain evidence="4">MIMBbqt21</strain>
    </source>
</reference>
<name>A0A243WH91_9BACT</name>
<dbReference type="Pfam" id="PF00722">
    <property type="entry name" value="Glyco_hydro_16"/>
    <property type="match status" value="1"/>
</dbReference>
<sequence length="401" mass="46119">MRIRFWLFTFLSAFPFSTLVAQSVIDYRNYQEVFRDDFTYTKREELGRNWRFVSPNDPNQGWGDEYFTPEQVSLHSDGQHRHTGLLRLSARRLPEIKSTNRGDKLFVSGKIESKVDIDGTPSCNDMYPGFTYGMIEIRCKLPKGRNGVWPTFWFLSSHTEIDVIDNLKPEPDRVIQSGVIDWRKTLPNDSTAHVGKGAILGKPNGPSLSASFNTYSAVWTPTKVSFFFNGRHLYDVADSAVATHPCAGMLLATLQMKNYDETVIRAHMDIDYIRILKPHDNNYALSYTKDADELDKVLRSDFPNVSPATGALVVNPMMPEKEVFYRGKDDELYHALRQGKHWQVESLHRLTNLQQEDYLVQGNLSFEPRQGVILYQGRNGRTQLFNFNTSWHHTELPVNEL</sequence>
<dbReference type="SUPFAM" id="SSF49899">
    <property type="entry name" value="Concanavalin A-like lectins/glucanases"/>
    <property type="match status" value="1"/>
</dbReference>
<organism evidence="4 5">
    <name type="scientific">Hymenobacter crusticola</name>
    <dbReference type="NCBI Taxonomy" id="1770526"/>
    <lineage>
        <taxon>Bacteria</taxon>
        <taxon>Pseudomonadati</taxon>
        <taxon>Bacteroidota</taxon>
        <taxon>Cytophagia</taxon>
        <taxon>Cytophagales</taxon>
        <taxon>Hymenobacteraceae</taxon>
        <taxon>Hymenobacter</taxon>
    </lineage>
</organism>
<keyword evidence="2" id="KW-0732">Signal</keyword>
<dbReference type="InterPro" id="IPR000757">
    <property type="entry name" value="Beta-glucanase-like"/>
</dbReference>
<dbReference type="GO" id="GO:0005975">
    <property type="term" value="P:carbohydrate metabolic process"/>
    <property type="evidence" value="ECO:0007669"/>
    <property type="project" value="InterPro"/>
</dbReference>
<proteinExistence type="inferred from homology"/>
<comment type="similarity">
    <text evidence="1">Belongs to the glycosyl hydrolase 16 family.</text>
</comment>
<evidence type="ECO:0000256" key="2">
    <source>
        <dbReference type="SAM" id="SignalP"/>
    </source>
</evidence>
<gene>
    <name evidence="4" type="ORF">BXP70_03830</name>
</gene>
<evidence type="ECO:0000313" key="5">
    <source>
        <dbReference type="Proteomes" id="UP000194873"/>
    </source>
</evidence>
<protein>
    <recommendedName>
        <fullName evidence="3">GH16 domain-containing protein</fullName>
    </recommendedName>
</protein>
<evidence type="ECO:0000313" key="4">
    <source>
        <dbReference type="EMBL" id="OUJ75165.1"/>
    </source>
</evidence>
<dbReference type="InterPro" id="IPR013320">
    <property type="entry name" value="ConA-like_dom_sf"/>
</dbReference>
<feature type="domain" description="GH16" evidence="3">
    <location>
        <begin position="20"/>
        <end position="281"/>
    </location>
</feature>
<dbReference type="PANTHER" id="PTHR10963">
    <property type="entry name" value="GLYCOSYL HYDROLASE-RELATED"/>
    <property type="match status" value="1"/>
</dbReference>
<dbReference type="PANTHER" id="PTHR10963:SF55">
    <property type="entry name" value="GLYCOSIDE HYDROLASE FAMILY 16 PROTEIN"/>
    <property type="match status" value="1"/>
</dbReference>
<evidence type="ECO:0000256" key="1">
    <source>
        <dbReference type="ARBA" id="ARBA00006865"/>
    </source>
</evidence>
<feature type="chain" id="PRO_5012467469" description="GH16 domain-containing protein" evidence="2">
    <location>
        <begin position="22"/>
        <end position="401"/>
    </location>
</feature>
<dbReference type="Proteomes" id="UP000194873">
    <property type="component" value="Unassembled WGS sequence"/>
</dbReference>
<comment type="caution">
    <text evidence="4">The sequence shown here is derived from an EMBL/GenBank/DDBJ whole genome shotgun (WGS) entry which is preliminary data.</text>
</comment>
<dbReference type="PROSITE" id="PS51762">
    <property type="entry name" value="GH16_2"/>
    <property type="match status" value="1"/>
</dbReference>
<dbReference type="EMBL" id="MTSE01000002">
    <property type="protein sequence ID" value="OUJ75165.1"/>
    <property type="molecule type" value="Genomic_DNA"/>
</dbReference>
<accession>A0A243WH91</accession>
<keyword evidence="5" id="KW-1185">Reference proteome</keyword>
<dbReference type="OrthoDB" id="874568at2"/>
<dbReference type="GO" id="GO:0004553">
    <property type="term" value="F:hydrolase activity, hydrolyzing O-glycosyl compounds"/>
    <property type="evidence" value="ECO:0007669"/>
    <property type="project" value="InterPro"/>
</dbReference>